<evidence type="ECO:0000256" key="1">
    <source>
        <dbReference type="SAM" id="Phobius"/>
    </source>
</evidence>
<keyword evidence="1" id="KW-0812">Transmembrane</keyword>
<keyword evidence="1" id="KW-1133">Transmembrane helix</keyword>
<sequence length="414" mass="41245">MLNKFALVAVILQIAWTEQVVEKTGAVSKECTEGQSGDAGKCASGKCVTIGADKICSQCAKTADEAPLNGVCQVPSDANICKTKAGGKCTECAGQSFMYQGGCYEQSDAFGQTICTALDTGAAGVCKTCAAGYFKNPTNAGTSDSCIACGDTTGVTVSGGATYKGVDGCTACDGSALKAGTNGVAKCTACTSGKKPNAAGSSCYTCPDEGATAGCSSCSADNTCEACVSGKILKTDGSTKTCVAEAECTAGFFVSTANSAKTCISCGATSNGVSGCAECQPSTQGSADARCTKCSNSVQKPSEDGRQCNNCNVDGCVNCNAASQCAVCGDGYRKNANTCQKCTPENCKACTNDVNTCTACAEGYTLEGGKCASSSANRSGLSSGAIAGISVAAVVVVGGLVGFLCWWFVCRGKA</sequence>
<dbReference type="Pfam" id="PF03302">
    <property type="entry name" value="VSP"/>
    <property type="match status" value="2"/>
</dbReference>
<name>V6TZF8_GIAIN</name>
<dbReference type="VEuPathDB" id="GiardiaDB:GL50581_3401"/>
<evidence type="ECO:0000313" key="4">
    <source>
        <dbReference type="Proteomes" id="UP000018040"/>
    </source>
</evidence>
<evidence type="ECO:0000256" key="2">
    <source>
        <dbReference type="SAM" id="SignalP"/>
    </source>
</evidence>
<dbReference type="OrthoDB" id="304821at2759"/>
<dbReference type="InterPro" id="IPR009030">
    <property type="entry name" value="Growth_fac_rcpt_cys_sf"/>
</dbReference>
<evidence type="ECO:0000313" key="3">
    <source>
        <dbReference type="EMBL" id="ESU42390.1"/>
    </source>
</evidence>
<dbReference type="AlphaFoldDB" id="V6TZF8"/>
<keyword evidence="2" id="KW-0732">Signal</keyword>
<feature type="transmembrane region" description="Helical" evidence="1">
    <location>
        <begin position="385"/>
        <end position="409"/>
    </location>
</feature>
<protein>
    <submittedName>
        <fullName evidence="3">Variant-specific surface protein</fullName>
    </submittedName>
</protein>
<accession>V6TZF8</accession>
<dbReference type="PANTHER" id="PTHR23275">
    <property type="entry name" value="CABRIOLET.-RELATED"/>
    <property type="match status" value="1"/>
</dbReference>
<gene>
    <name evidence="3" type="ORF">GSB_154215</name>
</gene>
<dbReference type="VEuPathDB" id="GiardiaDB:QR46_4564"/>
<proteinExistence type="predicted"/>
<dbReference type="InterPro" id="IPR005127">
    <property type="entry name" value="Giardia_VSP"/>
</dbReference>
<reference evidence="3 4" key="2">
    <citation type="journal article" date="2013" name="Genome Biol. Evol.">
        <title>Genome sequencing of Giardia lamblia genotypes A2 and B isolates (DH and GS) and comparative analysis with the genomes of genotypes A1 and E (WB and Pig).</title>
        <authorList>
            <person name="Adam R.D."/>
            <person name="Dahlstrom E.W."/>
            <person name="Martens C.A."/>
            <person name="Bruno D.P."/>
            <person name="Barbian K.D."/>
            <person name="Ricklefs S.M."/>
            <person name="Hernandez M.M."/>
            <person name="Narla N.P."/>
            <person name="Patel R.B."/>
            <person name="Porcella S.F."/>
            <person name="Nash T.E."/>
        </authorList>
    </citation>
    <scope>NUCLEOTIDE SEQUENCE [LARGE SCALE GENOMIC DNA]</scope>
    <source>
        <strain evidence="3 4">GS</strain>
    </source>
</reference>
<feature type="chain" id="PRO_5004752300" evidence="2">
    <location>
        <begin position="18"/>
        <end position="414"/>
    </location>
</feature>
<dbReference type="InterPro" id="IPR052798">
    <property type="entry name" value="Giardia_VSA"/>
</dbReference>
<dbReference type="Proteomes" id="UP000018040">
    <property type="component" value="Unassembled WGS sequence"/>
</dbReference>
<dbReference type="InterPro" id="IPR006212">
    <property type="entry name" value="Furin_repeat"/>
</dbReference>
<dbReference type="SUPFAM" id="SSF57184">
    <property type="entry name" value="Growth factor receptor domain"/>
    <property type="match status" value="2"/>
</dbReference>
<dbReference type="SMART" id="SM00261">
    <property type="entry name" value="FU"/>
    <property type="match status" value="2"/>
</dbReference>
<organism evidence="3 4">
    <name type="scientific">Giardia intestinalis</name>
    <name type="common">Giardia lamblia</name>
    <dbReference type="NCBI Taxonomy" id="5741"/>
    <lineage>
        <taxon>Eukaryota</taxon>
        <taxon>Metamonada</taxon>
        <taxon>Diplomonadida</taxon>
        <taxon>Hexamitidae</taxon>
        <taxon>Giardiinae</taxon>
        <taxon>Giardia</taxon>
    </lineage>
</organism>
<reference evidence="4" key="1">
    <citation type="submission" date="2012-02" db="EMBL/GenBank/DDBJ databases">
        <title>Genome sequencing of Giardia lamblia Genotypes A2 and B isolates (DH and GS) and comparative analysis with the genomes of Genotypes A1 and E (WB and Pig).</title>
        <authorList>
            <person name="Adam R."/>
            <person name="Dahlstrom E."/>
            <person name="Martens C."/>
            <person name="Bruno D."/>
            <person name="Barbian K."/>
            <person name="Porcella S.F."/>
            <person name="Nash T."/>
        </authorList>
    </citation>
    <scope>NUCLEOTIDE SEQUENCE</scope>
    <source>
        <strain evidence="4">GS</strain>
    </source>
</reference>
<feature type="signal peptide" evidence="2">
    <location>
        <begin position="1"/>
        <end position="17"/>
    </location>
</feature>
<keyword evidence="1" id="KW-0472">Membrane</keyword>
<dbReference type="EMBL" id="AHHH01000084">
    <property type="protein sequence ID" value="ESU42390.1"/>
    <property type="molecule type" value="Genomic_DNA"/>
</dbReference>
<comment type="caution">
    <text evidence="3">The sequence shown here is derived from an EMBL/GenBank/DDBJ whole genome shotgun (WGS) entry which is preliminary data.</text>
</comment>
<dbReference type="PANTHER" id="PTHR23275:SF100">
    <property type="entry name" value="EGF-LIKE DOMAIN-CONTAINING PROTEIN"/>
    <property type="match status" value="1"/>
</dbReference>
<dbReference type="Gene3D" id="2.10.220.10">
    <property type="entry name" value="Hormone Receptor, Insulin-like Growth Factor Receptor 1, Chain A, domain 2"/>
    <property type="match status" value="1"/>
</dbReference>